<feature type="repeat" description="PPR" evidence="3">
    <location>
        <begin position="983"/>
        <end position="1017"/>
    </location>
</feature>
<feature type="repeat" description="PPR" evidence="3">
    <location>
        <begin position="772"/>
        <end position="808"/>
    </location>
</feature>
<name>A0AAD4RUV8_9MAGN</name>
<feature type="repeat" description="PPR" evidence="3">
    <location>
        <begin position="471"/>
        <end position="505"/>
    </location>
</feature>
<dbReference type="InterPro" id="IPR011990">
    <property type="entry name" value="TPR-like_helical_dom_sf"/>
</dbReference>
<proteinExistence type="inferred from homology"/>
<feature type="repeat" description="PPR" evidence="3">
    <location>
        <begin position="401"/>
        <end position="435"/>
    </location>
</feature>
<reference evidence="5" key="1">
    <citation type="submission" date="2022-04" db="EMBL/GenBank/DDBJ databases">
        <title>A functionally conserved STORR gene fusion in Papaver species that diverged 16.8 million years ago.</title>
        <authorList>
            <person name="Catania T."/>
        </authorList>
    </citation>
    <scope>NUCLEOTIDE SEQUENCE</scope>
    <source>
        <strain evidence="5">S-188037</strain>
    </source>
</reference>
<dbReference type="PROSITE" id="PS51375">
    <property type="entry name" value="PPR"/>
    <property type="match status" value="15"/>
</dbReference>
<keyword evidence="6" id="KW-1185">Reference proteome</keyword>
<dbReference type="EMBL" id="JAJJMB010017986">
    <property type="protein sequence ID" value="KAI3832510.1"/>
    <property type="molecule type" value="Genomic_DNA"/>
</dbReference>
<evidence type="ECO:0000256" key="2">
    <source>
        <dbReference type="ARBA" id="ARBA00022737"/>
    </source>
</evidence>
<dbReference type="Pfam" id="PF13041">
    <property type="entry name" value="PPR_2"/>
    <property type="match status" value="5"/>
</dbReference>
<feature type="repeat" description="PPR" evidence="3">
    <location>
        <begin position="332"/>
        <end position="366"/>
    </location>
</feature>
<feature type="repeat" description="PPR" evidence="3">
    <location>
        <begin position="737"/>
        <end position="771"/>
    </location>
</feature>
<evidence type="ECO:0000256" key="1">
    <source>
        <dbReference type="ARBA" id="ARBA00007626"/>
    </source>
</evidence>
<gene>
    <name evidence="5" type="ORF">MKW98_002056</name>
</gene>
<dbReference type="Proteomes" id="UP001202328">
    <property type="component" value="Unassembled WGS sequence"/>
</dbReference>
<feature type="compositionally biased region" description="Basic residues" evidence="4">
    <location>
        <begin position="30"/>
        <end position="44"/>
    </location>
</feature>
<protein>
    <recommendedName>
        <fullName evidence="7">Pentatricopeptide repeat-containing protein</fullName>
    </recommendedName>
</protein>
<feature type="repeat" description="PPR" evidence="3">
    <location>
        <begin position="948"/>
        <end position="982"/>
    </location>
</feature>
<evidence type="ECO:0008006" key="7">
    <source>
        <dbReference type="Google" id="ProtNLM"/>
    </source>
</evidence>
<dbReference type="Pfam" id="PF01535">
    <property type="entry name" value="PPR"/>
    <property type="match status" value="5"/>
</dbReference>
<dbReference type="PANTHER" id="PTHR47936:SF1">
    <property type="entry name" value="PENTATRICOPEPTIDE REPEAT-CONTAINING PROTEIN GUN1, CHLOROPLASTIC"/>
    <property type="match status" value="1"/>
</dbReference>
<evidence type="ECO:0000313" key="6">
    <source>
        <dbReference type="Proteomes" id="UP001202328"/>
    </source>
</evidence>
<comment type="similarity">
    <text evidence="1">Belongs to the PPR family. P subfamily.</text>
</comment>
<feature type="repeat" description="PPR" evidence="3">
    <location>
        <begin position="878"/>
        <end position="912"/>
    </location>
</feature>
<dbReference type="Gene3D" id="1.25.40.10">
    <property type="entry name" value="Tetratricopeptide repeat domain"/>
    <property type="match status" value="6"/>
</dbReference>
<evidence type="ECO:0000313" key="5">
    <source>
        <dbReference type="EMBL" id="KAI3832510.1"/>
    </source>
</evidence>
<feature type="region of interest" description="Disordered" evidence="4">
    <location>
        <begin position="30"/>
        <end position="52"/>
    </location>
</feature>
<feature type="repeat" description="PPR" evidence="3">
    <location>
        <begin position="262"/>
        <end position="296"/>
    </location>
</feature>
<dbReference type="NCBIfam" id="TIGR00756">
    <property type="entry name" value="PPR"/>
    <property type="match status" value="13"/>
</dbReference>
<organism evidence="5 6">
    <name type="scientific">Papaver atlanticum</name>
    <dbReference type="NCBI Taxonomy" id="357466"/>
    <lineage>
        <taxon>Eukaryota</taxon>
        <taxon>Viridiplantae</taxon>
        <taxon>Streptophyta</taxon>
        <taxon>Embryophyta</taxon>
        <taxon>Tracheophyta</taxon>
        <taxon>Spermatophyta</taxon>
        <taxon>Magnoliopsida</taxon>
        <taxon>Ranunculales</taxon>
        <taxon>Papaveraceae</taxon>
        <taxon>Papaveroideae</taxon>
        <taxon>Papaver</taxon>
    </lineage>
</organism>
<feature type="repeat" description="PPR" evidence="3">
    <location>
        <begin position="913"/>
        <end position="947"/>
    </location>
</feature>
<dbReference type="AlphaFoldDB" id="A0AAD4RUV8"/>
<evidence type="ECO:0000256" key="4">
    <source>
        <dbReference type="SAM" id="MobiDB-lite"/>
    </source>
</evidence>
<feature type="repeat" description="PPR" evidence="3">
    <location>
        <begin position="506"/>
        <end position="540"/>
    </location>
</feature>
<feature type="repeat" description="PPR" evidence="3">
    <location>
        <begin position="843"/>
        <end position="877"/>
    </location>
</feature>
<evidence type="ECO:0000256" key="3">
    <source>
        <dbReference type="PROSITE-ProRule" id="PRU00708"/>
    </source>
</evidence>
<dbReference type="PANTHER" id="PTHR47936">
    <property type="entry name" value="PPR_LONG DOMAIN-CONTAINING PROTEIN"/>
    <property type="match status" value="1"/>
</dbReference>
<accession>A0AAD4RUV8</accession>
<keyword evidence="2" id="KW-0677">Repeat</keyword>
<dbReference type="SUPFAM" id="SSF48452">
    <property type="entry name" value="TPR-like"/>
    <property type="match status" value="1"/>
</dbReference>
<dbReference type="InterPro" id="IPR002885">
    <property type="entry name" value="PPR_rpt"/>
</dbReference>
<comment type="caution">
    <text evidence="5">The sequence shown here is derived from an EMBL/GenBank/DDBJ whole genome shotgun (WGS) entry which is preliminary data.</text>
</comment>
<feature type="repeat" description="PPR" evidence="3">
    <location>
        <begin position="436"/>
        <end position="470"/>
    </location>
</feature>
<feature type="repeat" description="PPR" evidence="3">
    <location>
        <begin position="227"/>
        <end position="261"/>
    </location>
</feature>
<feature type="repeat" description="PPR" evidence="3">
    <location>
        <begin position="367"/>
        <end position="397"/>
    </location>
</feature>
<sequence>MRYLSKLRSLDSIPSENILNFQSIKFKNRKASTHSKSSKFRNSRTKTQETQTETKSLVSIFNSITEILGTPEESIYSCGVSSFQDTHVRNVKRMKEPLERRPSVCRSAQVSALEETQLRESMINDVSPVVHKITEIIRAQDVTVSFEERLEKAGFLLDSDIVDKVLKRCFKVGHLAYRIFNWVKLQNGYYHTTSTYNTMLYIAGEAKEFGLVDKLVQEMEMESCSKDVKTWTILISSYGKVNMIGRCLHVFESMRKSGCEPDGMAYKLIVRTLCAAGKADIALEFYKEMVSMNMEVDMNLYKQLLNCLSRSGNLPAVRLIGDDMINVSQIPEQIVYSCMLRCFCISGRIEEAIELLHELKSKMITLDPTNYEILVKGLCNTGRVADALEIIEIMKQNQFVNGREYGIVITGHLKRGEFEDAFEMFTGMKESGHLPMVSTYTQLIQHLFRSNEYERACKLYREMLENGVEPDIVAFTALITGHVQHNHVTEAWQIFNHMKDKGVKPTPKFYLIFIKELCKVARIDKALDLLNEMRSSKMNISDEMFHLVISSSERKGAIKTAEKVKQIWRAIYSQENDSVYLPTSHQSIDVATNTVVDTCQPIEFCCSSKPTQLHPPREKVLLEPLCRVYSDYNFQENFTVLQTCKILSSSMDWSSMQEALEKHTIQFTPELVLDVLRHCQHYGNAALSFFSWVGSQSDYSHTAEAYNMAIKLSGSGKDFKHMRNLYLEMRRKGSLVTSETWTIMIMQYARAGLTEIAMKKFKEMESDGCKPNGNTFKYLLMFLCGKKGRKVDEAVKLFHDMIRAKYVPDKELVEIYLNCLCEVGKISDAQKCKEYLCKSGFSKPLSYSLVIRALCRARRLDEALAMVDEVGEERSKLDQYIYGSLVHGLLRAGRVDEALAKVDKMKKEGISPTVHVYTSLIVHFFKKKQIEKALEHFKKMGEDGCEPTIVTFSALIRGYMNMEMVSDAWNIFRRMKLKGPVPDFKTYSMFMTCLCEMGRSEEALQLLYEMPSSGIIPSSINFRTVYYGLNREGKNDLAHTVLQKKWDLMNKRKLSS</sequence>